<dbReference type="Gene3D" id="3.90.228.10">
    <property type="match status" value="1"/>
</dbReference>
<accession>A0A067NS73</accession>
<reference evidence="3" key="1">
    <citation type="journal article" date="2014" name="Proc. Natl. Acad. Sci. U.S.A.">
        <title>Extensive sampling of basidiomycete genomes demonstrates inadequacy of the white-rot/brown-rot paradigm for wood decay fungi.</title>
        <authorList>
            <person name="Riley R."/>
            <person name="Salamov A.A."/>
            <person name="Brown D.W."/>
            <person name="Nagy L.G."/>
            <person name="Floudas D."/>
            <person name="Held B.W."/>
            <person name="Levasseur A."/>
            <person name="Lombard V."/>
            <person name="Morin E."/>
            <person name="Otillar R."/>
            <person name="Lindquist E.A."/>
            <person name="Sun H."/>
            <person name="LaButti K.M."/>
            <person name="Schmutz J."/>
            <person name="Jabbour D."/>
            <person name="Luo H."/>
            <person name="Baker S.E."/>
            <person name="Pisabarro A.G."/>
            <person name="Walton J.D."/>
            <person name="Blanchette R.A."/>
            <person name="Henrissat B."/>
            <person name="Martin F."/>
            <person name="Cullen D."/>
            <person name="Hibbett D.S."/>
            <person name="Grigoriev I.V."/>
        </authorList>
    </citation>
    <scope>NUCLEOTIDE SEQUENCE [LARGE SCALE GENOMIC DNA]</scope>
    <source>
        <strain evidence="3">PC15</strain>
    </source>
</reference>
<dbReference type="VEuPathDB" id="FungiDB:PLEOSDRAFT_157538"/>
<dbReference type="OrthoDB" id="9514740at2759"/>
<proteinExistence type="predicted"/>
<evidence type="ECO:0000256" key="1">
    <source>
        <dbReference type="SAM" id="MobiDB-lite"/>
    </source>
</evidence>
<dbReference type="AlphaFoldDB" id="A0A067NS73"/>
<protein>
    <submittedName>
        <fullName evidence="2">Uncharacterized protein</fullName>
    </submittedName>
</protein>
<gene>
    <name evidence="2" type="ORF">PLEOSDRAFT_157538</name>
</gene>
<evidence type="ECO:0000313" key="2">
    <source>
        <dbReference type="EMBL" id="KDQ29825.1"/>
    </source>
</evidence>
<evidence type="ECO:0000313" key="3">
    <source>
        <dbReference type="Proteomes" id="UP000027073"/>
    </source>
</evidence>
<name>A0A067NS73_PLEO1</name>
<organism evidence="2 3">
    <name type="scientific">Pleurotus ostreatus (strain PC15)</name>
    <name type="common">Oyster mushroom</name>
    <dbReference type="NCBI Taxonomy" id="1137138"/>
    <lineage>
        <taxon>Eukaryota</taxon>
        <taxon>Fungi</taxon>
        <taxon>Dikarya</taxon>
        <taxon>Basidiomycota</taxon>
        <taxon>Agaricomycotina</taxon>
        <taxon>Agaricomycetes</taxon>
        <taxon>Agaricomycetidae</taxon>
        <taxon>Agaricales</taxon>
        <taxon>Pleurotineae</taxon>
        <taxon>Pleurotaceae</taxon>
        <taxon>Pleurotus</taxon>
    </lineage>
</organism>
<dbReference type="InParanoid" id="A0A067NS73"/>
<dbReference type="SUPFAM" id="SSF56399">
    <property type="entry name" value="ADP-ribosylation"/>
    <property type="match status" value="1"/>
</dbReference>
<sequence length="432" mass="48315">MLKVTIPASRTSRTPSPKTSLNDMTTIGHVAFTGLQSTLCVIKDMAGNVGIPGLYAGIAGLEIIVSVSQQFLANDERISRLLERIMGLDIMLQGFQAGGPLPQQIYQRVAKLVLSWENEATKISELRDRGGVIKWFTAKRDGVMLEEILDSINQSIQDFLLECAFNTEIGVHRLQHDISELKRLTKHNLTLLQASKSTGPSMSSPNTTTSGENIMKRLEPNDPVFLEVHSYFNDRWLRDPELKRPTIKAIYQVSSWSDRGSSHLQKYSAYRSELRKALPNNRLIEEPLFHTHHATRQCALGDDLSETISPCYKSSCSLCHILRCDFRDDLVRKSTKSMWGSGFYLTTASNKASYYSRNGDNHSPNQAALLSKVLVGIPKLVSARDSSLRAPPPGTHSIKAITKDQGGEVIYSERVVYRADAICPWVMILYQF</sequence>
<dbReference type="EMBL" id="KL198007">
    <property type="protein sequence ID" value="KDQ29825.1"/>
    <property type="molecule type" value="Genomic_DNA"/>
</dbReference>
<dbReference type="STRING" id="1137138.A0A067NS73"/>
<feature type="region of interest" description="Disordered" evidence="1">
    <location>
        <begin position="1"/>
        <end position="20"/>
    </location>
</feature>
<dbReference type="HOGENOM" id="CLU_634790_0_0_1"/>
<dbReference type="Proteomes" id="UP000027073">
    <property type="component" value="Unassembled WGS sequence"/>
</dbReference>